<evidence type="ECO:0000256" key="2">
    <source>
        <dbReference type="ARBA" id="ARBA00023015"/>
    </source>
</evidence>
<proteinExistence type="inferred from homology"/>
<dbReference type="InterPro" id="IPR005119">
    <property type="entry name" value="LysR_subst-bd"/>
</dbReference>
<dbReference type="InterPro" id="IPR000847">
    <property type="entry name" value="LysR_HTH_N"/>
</dbReference>
<evidence type="ECO:0000313" key="6">
    <source>
        <dbReference type="EMBL" id="MBB2495100.1"/>
    </source>
</evidence>
<dbReference type="InterPro" id="IPR036390">
    <property type="entry name" value="WH_DNA-bd_sf"/>
</dbReference>
<dbReference type="SUPFAM" id="SSF46785">
    <property type="entry name" value="Winged helix' DNA-binding domain"/>
    <property type="match status" value="1"/>
</dbReference>
<keyword evidence="4" id="KW-0804">Transcription</keyword>
<dbReference type="InterPro" id="IPR036388">
    <property type="entry name" value="WH-like_DNA-bd_sf"/>
</dbReference>
<sequence length="301" mass="33375">MLHRTELLRIFCCAAESASFREAANRLGISPQAVTRAVQELEAQFGEPLFHRSTRQVRITAFGEQLAAEARPALGSVEQLFQRHSREQRQDLAGSVRITAPHSLGRNVLVPLLAPLLREYPQIKLDLRLSELIADSVDERIDIGVRIGFVRDRSYIARVIAPIRLQVVAAPALLQQHGMPDNVQALQDLPLSALVDHNTGRIWPWYFADQQQFVPGQPAFTTDDQESECAAALAGLCVAQLPDYLVTEHLASGRLQAVLGDAAPEPFELFIYRPQRGPVAARVRLVYDHLFQQLGAALSAL</sequence>
<dbReference type="PANTHER" id="PTHR30537">
    <property type="entry name" value="HTH-TYPE TRANSCRIPTIONAL REGULATOR"/>
    <property type="match status" value="1"/>
</dbReference>
<dbReference type="InterPro" id="IPR058163">
    <property type="entry name" value="LysR-type_TF_proteobact-type"/>
</dbReference>
<dbReference type="Pfam" id="PF00126">
    <property type="entry name" value="HTH_1"/>
    <property type="match status" value="1"/>
</dbReference>
<name>A0A7W4LKZ4_9GAMM</name>
<dbReference type="GO" id="GO:0006351">
    <property type="term" value="P:DNA-templated transcription"/>
    <property type="evidence" value="ECO:0007669"/>
    <property type="project" value="TreeGrafter"/>
</dbReference>
<dbReference type="Pfam" id="PF03466">
    <property type="entry name" value="LysR_substrate"/>
    <property type="match status" value="1"/>
</dbReference>
<dbReference type="GO" id="GO:0043565">
    <property type="term" value="F:sequence-specific DNA binding"/>
    <property type="evidence" value="ECO:0007669"/>
    <property type="project" value="TreeGrafter"/>
</dbReference>
<dbReference type="CDD" id="cd08422">
    <property type="entry name" value="PBP2_CrgA_like"/>
    <property type="match status" value="1"/>
</dbReference>
<keyword evidence="7" id="KW-1185">Reference proteome</keyword>
<dbReference type="PANTHER" id="PTHR30537:SF5">
    <property type="entry name" value="HTH-TYPE TRANSCRIPTIONAL ACTIVATOR TTDR-RELATED"/>
    <property type="match status" value="1"/>
</dbReference>
<evidence type="ECO:0000256" key="3">
    <source>
        <dbReference type="ARBA" id="ARBA00023125"/>
    </source>
</evidence>
<dbReference type="AlphaFoldDB" id="A0A7W4LKZ4"/>
<gene>
    <name evidence="6" type="ORF">H3H51_08720</name>
</gene>
<comment type="similarity">
    <text evidence="1">Belongs to the LysR transcriptional regulatory family.</text>
</comment>
<dbReference type="RefSeq" id="WP_183088647.1">
    <property type="nucleotide sequence ID" value="NZ_JACJUD010000002.1"/>
</dbReference>
<keyword evidence="2" id="KW-0805">Transcription regulation</keyword>
<dbReference type="FunFam" id="1.10.10.10:FF:000001">
    <property type="entry name" value="LysR family transcriptional regulator"/>
    <property type="match status" value="1"/>
</dbReference>
<comment type="caution">
    <text evidence="6">The sequence shown here is derived from an EMBL/GenBank/DDBJ whole genome shotgun (WGS) entry which is preliminary data.</text>
</comment>
<dbReference type="Gene3D" id="3.40.190.290">
    <property type="match status" value="1"/>
</dbReference>
<evidence type="ECO:0000256" key="1">
    <source>
        <dbReference type="ARBA" id="ARBA00009437"/>
    </source>
</evidence>
<dbReference type="Gene3D" id="1.10.10.10">
    <property type="entry name" value="Winged helix-like DNA-binding domain superfamily/Winged helix DNA-binding domain"/>
    <property type="match status" value="1"/>
</dbReference>
<feature type="domain" description="HTH lysR-type" evidence="5">
    <location>
        <begin position="3"/>
        <end position="60"/>
    </location>
</feature>
<keyword evidence="3" id="KW-0238">DNA-binding</keyword>
<reference evidence="6 7" key="1">
    <citation type="submission" date="2020-08" db="EMBL/GenBank/DDBJ databases">
        <authorList>
            <person name="Kim C.M."/>
        </authorList>
    </citation>
    <scope>NUCLEOTIDE SEQUENCE [LARGE SCALE GENOMIC DNA]</scope>
    <source>
        <strain evidence="6 7">UL070</strain>
    </source>
</reference>
<dbReference type="EMBL" id="JACJUD010000002">
    <property type="protein sequence ID" value="MBB2495100.1"/>
    <property type="molecule type" value="Genomic_DNA"/>
</dbReference>
<dbReference type="PROSITE" id="PS50931">
    <property type="entry name" value="HTH_LYSR"/>
    <property type="match status" value="1"/>
</dbReference>
<protein>
    <submittedName>
        <fullName evidence="6">LysR family transcriptional regulator</fullName>
    </submittedName>
</protein>
<dbReference type="SUPFAM" id="SSF53850">
    <property type="entry name" value="Periplasmic binding protein-like II"/>
    <property type="match status" value="1"/>
</dbReference>
<accession>A0A7W4LKZ4</accession>
<evidence type="ECO:0000259" key="5">
    <source>
        <dbReference type="PROSITE" id="PS50931"/>
    </source>
</evidence>
<evidence type="ECO:0000313" key="7">
    <source>
        <dbReference type="Proteomes" id="UP000542720"/>
    </source>
</evidence>
<evidence type="ECO:0000256" key="4">
    <source>
        <dbReference type="ARBA" id="ARBA00023163"/>
    </source>
</evidence>
<organism evidence="6 7">
    <name type="scientific">Aquipseudomonas ullengensis</name>
    <dbReference type="NCBI Taxonomy" id="2759166"/>
    <lineage>
        <taxon>Bacteria</taxon>
        <taxon>Pseudomonadati</taxon>
        <taxon>Pseudomonadota</taxon>
        <taxon>Gammaproteobacteria</taxon>
        <taxon>Pseudomonadales</taxon>
        <taxon>Pseudomonadaceae</taxon>
        <taxon>Aquipseudomonas</taxon>
    </lineage>
</organism>
<dbReference type="Proteomes" id="UP000542720">
    <property type="component" value="Unassembled WGS sequence"/>
</dbReference>
<dbReference type="GO" id="GO:0003700">
    <property type="term" value="F:DNA-binding transcription factor activity"/>
    <property type="evidence" value="ECO:0007669"/>
    <property type="project" value="InterPro"/>
</dbReference>